<proteinExistence type="predicted"/>
<dbReference type="Gene3D" id="3.40.50.300">
    <property type="entry name" value="P-loop containing nucleotide triphosphate hydrolases"/>
    <property type="match status" value="1"/>
</dbReference>
<feature type="domain" description="AAA+ ATPase" evidence="2">
    <location>
        <begin position="480"/>
        <end position="609"/>
    </location>
</feature>
<dbReference type="InterPro" id="IPR054289">
    <property type="entry name" value="DUF7025"/>
</dbReference>
<gene>
    <name evidence="3" type="ORF">DNG_02565</name>
</gene>
<dbReference type="InterPro" id="IPR027417">
    <property type="entry name" value="P-loop_NTPase"/>
</dbReference>
<organism evidence="3 4">
    <name type="scientific">Cephalotrichum gorgonifer</name>
    <dbReference type="NCBI Taxonomy" id="2041049"/>
    <lineage>
        <taxon>Eukaryota</taxon>
        <taxon>Fungi</taxon>
        <taxon>Dikarya</taxon>
        <taxon>Ascomycota</taxon>
        <taxon>Pezizomycotina</taxon>
        <taxon>Sordariomycetes</taxon>
        <taxon>Hypocreomycetidae</taxon>
        <taxon>Microascales</taxon>
        <taxon>Microascaceae</taxon>
        <taxon>Cephalotrichum</taxon>
    </lineage>
</organism>
<evidence type="ECO:0000259" key="2">
    <source>
        <dbReference type="SMART" id="SM00382"/>
    </source>
</evidence>
<dbReference type="InterPro" id="IPR003959">
    <property type="entry name" value="ATPase_AAA_core"/>
</dbReference>
<dbReference type="Pfam" id="PF00004">
    <property type="entry name" value="AAA"/>
    <property type="match status" value="1"/>
</dbReference>
<dbReference type="GO" id="GO:0005524">
    <property type="term" value="F:ATP binding"/>
    <property type="evidence" value="ECO:0007669"/>
    <property type="project" value="InterPro"/>
</dbReference>
<name>A0AAE8STE7_9PEZI</name>
<dbReference type="PANTHER" id="PTHR46411:SF3">
    <property type="entry name" value="AAA+ ATPASE DOMAIN-CONTAINING PROTEIN"/>
    <property type="match status" value="1"/>
</dbReference>
<protein>
    <recommendedName>
        <fullName evidence="2">AAA+ ATPase domain-containing protein</fullName>
    </recommendedName>
</protein>
<feature type="compositionally biased region" description="Basic and acidic residues" evidence="1">
    <location>
        <begin position="70"/>
        <end position="92"/>
    </location>
</feature>
<comment type="caution">
    <text evidence="3">The sequence shown here is derived from an EMBL/GenBank/DDBJ whole genome shotgun (WGS) entry which is preliminary data.</text>
</comment>
<dbReference type="EMBL" id="ONZQ02000003">
    <property type="protein sequence ID" value="SPN99714.1"/>
    <property type="molecule type" value="Genomic_DNA"/>
</dbReference>
<dbReference type="Pfam" id="PF22942">
    <property type="entry name" value="DUF7025"/>
    <property type="match status" value="1"/>
</dbReference>
<dbReference type="AlphaFoldDB" id="A0AAE8STE7"/>
<keyword evidence="4" id="KW-1185">Reference proteome</keyword>
<feature type="region of interest" description="Disordered" evidence="1">
    <location>
        <begin position="31"/>
        <end position="95"/>
    </location>
</feature>
<reference evidence="3" key="1">
    <citation type="submission" date="2018-03" db="EMBL/GenBank/DDBJ databases">
        <authorList>
            <person name="Guldener U."/>
        </authorList>
    </citation>
    <scope>NUCLEOTIDE SEQUENCE</scope>
</reference>
<dbReference type="InterPro" id="IPR003593">
    <property type="entry name" value="AAA+_ATPase"/>
</dbReference>
<accession>A0AAE8STE7</accession>
<dbReference type="SUPFAM" id="SSF52540">
    <property type="entry name" value="P-loop containing nucleoside triphosphate hydrolases"/>
    <property type="match status" value="1"/>
</dbReference>
<dbReference type="SMART" id="SM00382">
    <property type="entry name" value="AAA"/>
    <property type="match status" value="1"/>
</dbReference>
<dbReference type="CDD" id="cd19481">
    <property type="entry name" value="RecA-like_protease"/>
    <property type="match status" value="1"/>
</dbReference>
<dbReference type="Proteomes" id="UP001187682">
    <property type="component" value="Unassembled WGS sequence"/>
</dbReference>
<evidence type="ECO:0000256" key="1">
    <source>
        <dbReference type="SAM" id="MobiDB-lite"/>
    </source>
</evidence>
<evidence type="ECO:0000313" key="3">
    <source>
        <dbReference type="EMBL" id="SPN99714.1"/>
    </source>
</evidence>
<sequence>MPESTADPLLSATLLEAKYADLEKRYEDLAQENGVVKAPTEGVEPKSGPGPVESEGEKKESASRVKILISKKDPNQNERVEVPEESQAKETPSESNQYAFILKKHLHEPGPNQDNDNSVIDIKDPQLWALLKSHLEWYPDHVFRGPPVTLHSPYEAIVYSWDALKEAANEKPANEDDKRARDDLELLLGAIGGGSSGDAKLDNYFKARDVYRINDTIAFQDLWTIFPPGTLVYGTPFQKQHQLFIVQGHTGETWPEEVRPQQFSPWSMRCWIYDWNGDRFKRTSMKISIEDEIDAKPSFRQTSLTRLILGLGARKSSSLRAPKSSQVDSRVMVDYQSYFQYGPSIAQNGSLEQMAEDTECMCLECQTSAVLRRKYRTDFDQRGRQDIDEDWVDEQLMICPPRVLGYVLGAKQWAQLEVDKVVRLPPSDNSGPWSRLQLADEGDTKELLLNLVKSHISSSSGVNDGSTGLEVDDITPGKGKGLVILLYGPPGVGKTSTAETIAAASSKPLFSISVADVGTKATNVEANLAKIFSLATSWQAILLIDEADVFLESRGRVSMSTEKNALVSVFLRVLEYYQGIMFLTTNQIKQFDIAIPSRIHIAIKYDQLTNSQMEAIFRGFLDPLESKGMITDYKGMLGWLKEDVYYEKFDGRQIRNLVTTALGLARADSKEGSKPVLTKRHMMLAFRNCKSFKDEWLLQYNSYMQDQKMRPM</sequence>
<dbReference type="GO" id="GO:0016887">
    <property type="term" value="F:ATP hydrolysis activity"/>
    <property type="evidence" value="ECO:0007669"/>
    <property type="project" value="InterPro"/>
</dbReference>
<evidence type="ECO:0000313" key="4">
    <source>
        <dbReference type="Proteomes" id="UP001187682"/>
    </source>
</evidence>
<dbReference type="PANTHER" id="PTHR46411">
    <property type="entry name" value="FAMILY ATPASE, PUTATIVE-RELATED"/>
    <property type="match status" value="1"/>
</dbReference>